<keyword evidence="1" id="KW-0808">Transferase</keyword>
<feature type="compositionally biased region" description="Polar residues" evidence="8">
    <location>
        <begin position="286"/>
        <end position="313"/>
    </location>
</feature>
<feature type="compositionally biased region" description="Polar residues" evidence="8">
    <location>
        <begin position="150"/>
        <end position="172"/>
    </location>
</feature>
<keyword evidence="5" id="KW-0862">Zinc</keyword>
<dbReference type="SMART" id="SM00109">
    <property type="entry name" value="C1"/>
    <property type="match status" value="1"/>
</dbReference>
<feature type="region of interest" description="Disordered" evidence="8">
    <location>
        <begin position="1263"/>
        <end position="1299"/>
    </location>
</feature>
<feature type="domain" description="Protein kinase" evidence="9">
    <location>
        <begin position="850"/>
        <end position="1103"/>
    </location>
</feature>
<evidence type="ECO:0000259" key="10">
    <source>
        <dbReference type="PROSITE" id="PS50021"/>
    </source>
</evidence>
<feature type="compositionally biased region" description="Pro residues" evidence="8">
    <location>
        <begin position="1287"/>
        <end position="1296"/>
    </location>
</feature>
<feature type="compositionally biased region" description="Low complexity" evidence="8">
    <location>
        <begin position="22"/>
        <end position="34"/>
    </location>
</feature>
<dbReference type="Gene3D" id="1.10.418.10">
    <property type="entry name" value="Calponin-like domain"/>
    <property type="match status" value="1"/>
</dbReference>
<dbReference type="InterPro" id="IPR001715">
    <property type="entry name" value="CH_dom"/>
</dbReference>
<evidence type="ECO:0000256" key="8">
    <source>
        <dbReference type="SAM" id="MobiDB-lite"/>
    </source>
</evidence>
<protein>
    <submittedName>
        <fullName evidence="12">Uncharacterized protein</fullName>
    </submittedName>
</protein>
<dbReference type="GO" id="GO:0046872">
    <property type="term" value="F:metal ion binding"/>
    <property type="evidence" value="ECO:0007669"/>
    <property type="project" value="UniProtKB-KW"/>
</dbReference>
<dbReference type="InterPro" id="IPR003096">
    <property type="entry name" value="SM22_calponin"/>
</dbReference>
<feature type="region of interest" description="Disordered" evidence="8">
    <location>
        <begin position="494"/>
        <end position="804"/>
    </location>
</feature>
<dbReference type="Gene3D" id="1.10.510.10">
    <property type="entry name" value="Transferase(Phosphotransferase) domain 1"/>
    <property type="match status" value="1"/>
</dbReference>
<feature type="compositionally biased region" description="Polar residues" evidence="8">
    <location>
        <begin position="587"/>
        <end position="598"/>
    </location>
</feature>
<evidence type="ECO:0000256" key="7">
    <source>
        <dbReference type="PROSITE-ProRule" id="PRU10141"/>
    </source>
</evidence>
<dbReference type="Proteomes" id="UP001212997">
    <property type="component" value="Unassembled WGS sequence"/>
</dbReference>
<feature type="compositionally biased region" description="Basic and acidic residues" evidence="8">
    <location>
        <begin position="607"/>
        <end position="618"/>
    </location>
</feature>
<keyword evidence="2" id="KW-0479">Metal-binding</keyword>
<feature type="compositionally biased region" description="Polar residues" evidence="8">
    <location>
        <begin position="1373"/>
        <end position="1399"/>
    </location>
</feature>
<dbReference type="FunFam" id="3.30.200.20:FF:000042">
    <property type="entry name" value="Aurora kinase A"/>
    <property type="match status" value="1"/>
</dbReference>
<dbReference type="SUPFAM" id="SSF57889">
    <property type="entry name" value="Cysteine-rich domain"/>
    <property type="match status" value="1"/>
</dbReference>
<dbReference type="GO" id="GO:0005524">
    <property type="term" value="F:ATP binding"/>
    <property type="evidence" value="ECO:0007669"/>
    <property type="project" value="UniProtKB-UniRule"/>
</dbReference>
<dbReference type="Pfam" id="PF00130">
    <property type="entry name" value="C1_1"/>
    <property type="match status" value="1"/>
</dbReference>
<feature type="compositionally biased region" description="Basic and acidic residues" evidence="8">
    <location>
        <begin position="216"/>
        <end position="255"/>
    </location>
</feature>
<dbReference type="InterPro" id="IPR017441">
    <property type="entry name" value="Protein_kinase_ATP_BS"/>
</dbReference>
<dbReference type="Gene3D" id="3.30.60.20">
    <property type="match status" value="1"/>
</dbReference>
<dbReference type="SUPFAM" id="SSF56112">
    <property type="entry name" value="Protein kinase-like (PK-like)"/>
    <property type="match status" value="1"/>
</dbReference>
<dbReference type="PRINTS" id="PR00888">
    <property type="entry name" value="SM22CALPONIN"/>
</dbReference>
<feature type="compositionally biased region" description="Polar residues" evidence="8">
    <location>
        <begin position="723"/>
        <end position="767"/>
    </location>
</feature>
<keyword evidence="13" id="KW-1185">Reference proteome</keyword>
<dbReference type="InterPro" id="IPR000719">
    <property type="entry name" value="Prot_kinase_dom"/>
</dbReference>
<dbReference type="InterPro" id="IPR050538">
    <property type="entry name" value="MAP_kinase_kinase_kinase"/>
</dbReference>
<feature type="compositionally biased region" description="Polar residues" evidence="8">
    <location>
        <begin position="538"/>
        <end position="557"/>
    </location>
</feature>
<name>A0AAD5V171_9APHY</name>
<dbReference type="Pfam" id="PF00069">
    <property type="entry name" value="Pkinase"/>
    <property type="match status" value="1"/>
</dbReference>
<dbReference type="SUPFAM" id="SSF47576">
    <property type="entry name" value="Calponin-homology domain, CH-domain"/>
    <property type="match status" value="1"/>
</dbReference>
<accession>A0AAD5V171</accession>
<dbReference type="InterPro" id="IPR046349">
    <property type="entry name" value="C1-like_sf"/>
</dbReference>
<keyword evidence="6 7" id="KW-0067">ATP-binding</keyword>
<organism evidence="12 13">
    <name type="scientific">Meripilus lineatus</name>
    <dbReference type="NCBI Taxonomy" id="2056292"/>
    <lineage>
        <taxon>Eukaryota</taxon>
        <taxon>Fungi</taxon>
        <taxon>Dikarya</taxon>
        <taxon>Basidiomycota</taxon>
        <taxon>Agaricomycotina</taxon>
        <taxon>Agaricomycetes</taxon>
        <taxon>Polyporales</taxon>
        <taxon>Meripilaceae</taxon>
        <taxon>Meripilus</taxon>
    </lineage>
</organism>
<dbReference type="GO" id="GO:0000165">
    <property type="term" value="P:MAPK cascade"/>
    <property type="evidence" value="ECO:0007669"/>
    <property type="project" value="UniProtKB-ARBA"/>
</dbReference>
<evidence type="ECO:0000313" key="12">
    <source>
        <dbReference type="EMBL" id="KAJ3483465.1"/>
    </source>
</evidence>
<feature type="binding site" evidence="7">
    <location>
        <position position="879"/>
    </location>
    <ligand>
        <name>ATP</name>
        <dbReference type="ChEBI" id="CHEBI:30616"/>
    </ligand>
</feature>
<evidence type="ECO:0000313" key="13">
    <source>
        <dbReference type="Proteomes" id="UP001212997"/>
    </source>
</evidence>
<dbReference type="CDD" id="cd06627">
    <property type="entry name" value="STKc_Cdc7_like"/>
    <property type="match status" value="1"/>
</dbReference>
<feature type="compositionally biased region" description="Polar residues" evidence="8">
    <location>
        <begin position="97"/>
        <end position="112"/>
    </location>
</feature>
<evidence type="ECO:0000259" key="9">
    <source>
        <dbReference type="PROSITE" id="PS50011"/>
    </source>
</evidence>
<dbReference type="InterPro" id="IPR036872">
    <property type="entry name" value="CH_dom_sf"/>
</dbReference>
<reference evidence="12" key="1">
    <citation type="submission" date="2022-07" db="EMBL/GenBank/DDBJ databases">
        <title>Genome Sequence of Physisporinus lineatus.</title>
        <authorList>
            <person name="Buettner E."/>
        </authorList>
    </citation>
    <scope>NUCLEOTIDE SEQUENCE</scope>
    <source>
        <strain evidence="12">VT162</strain>
    </source>
</reference>
<dbReference type="PROSITE" id="PS00108">
    <property type="entry name" value="PROTEIN_KINASE_ST"/>
    <property type="match status" value="1"/>
</dbReference>
<dbReference type="PANTHER" id="PTHR48016">
    <property type="entry name" value="MAP KINASE KINASE KINASE SSK2-RELATED-RELATED"/>
    <property type="match status" value="1"/>
</dbReference>
<dbReference type="GO" id="GO:0004672">
    <property type="term" value="F:protein kinase activity"/>
    <property type="evidence" value="ECO:0007669"/>
    <property type="project" value="InterPro"/>
</dbReference>
<gene>
    <name evidence="12" type="ORF">NLI96_g6289</name>
</gene>
<dbReference type="InterPro" id="IPR002219">
    <property type="entry name" value="PKC_DAG/PE"/>
</dbReference>
<feature type="domain" description="Calponin-homology (CH)" evidence="10">
    <location>
        <begin position="374"/>
        <end position="483"/>
    </location>
</feature>
<feature type="compositionally biased region" description="Low complexity" evidence="8">
    <location>
        <begin position="173"/>
        <end position="215"/>
    </location>
</feature>
<dbReference type="InterPro" id="IPR008271">
    <property type="entry name" value="Ser/Thr_kinase_AS"/>
</dbReference>
<feature type="domain" description="Phorbol-ester/DAG-type" evidence="11">
    <location>
        <begin position="1182"/>
        <end position="1229"/>
    </location>
</feature>
<feature type="region of interest" description="Disordered" evidence="8">
    <location>
        <begin position="367"/>
        <end position="388"/>
    </location>
</feature>
<feature type="region of interest" description="Disordered" evidence="8">
    <location>
        <begin position="1"/>
        <end position="314"/>
    </location>
</feature>
<feature type="compositionally biased region" description="Polar residues" evidence="8">
    <location>
        <begin position="498"/>
        <end position="509"/>
    </location>
</feature>
<keyword evidence="4" id="KW-0418">Kinase</keyword>
<dbReference type="Pfam" id="PF00307">
    <property type="entry name" value="CH"/>
    <property type="match status" value="1"/>
</dbReference>
<feature type="compositionally biased region" description="Low complexity" evidence="8">
    <location>
        <begin position="377"/>
        <end position="388"/>
    </location>
</feature>
<dbReference type="EMBL" id="JANAWD010000227">
    <property type="protein sequence ID" value="KAJ3483465.1"/>
    <property type="molecule type" value="Genomic_DNA"/>
</dbReference>
<feature type="compositionally biased region" description="Polar residues" evidence="8">
    <location>
        <begin position="73"/>
        <end position="89"/>
    </location>
</feature>
<feature type="compositionally biased region" description="Polar residues" evidence="8">
    <location>
        <begin position="1312"/>
        <end position="1336"/>
    </location>
</feature>
<dbReference type="PROSITE" id="PS00479">
    <property type="entry name" value="ZF_DAG_PE_1"/>
    <property type="match status" value="1"/>
</dbReference>
<proteinExistence type="predicted"/>
<evidence type="ECO:0000256" key="6">
    <source>
        <dbReference type="ARBA" id="ARBA00022840"/>
    </source>
</evidence>
<keyword evidence="3 7" id="KW-0547">Nucleotide-binding</keyword>
<evidence type="ECO:0000256" key="4">
    <source>
        <dbReference type="ARBA" id="ARBA00022777"/>
    </source>
</evidence>
<feature type="compositionally biased region" description="Low complexity" evidence="8">
    <location>
        <begin position="1355"/>
        <end position="1372"/>
    </location>
</feature>
<feature type="region of interest" description="Disordered" evidence="8">
    <location>
        <begin position="1311"/>
        <end position="1459"/>
    </location>
</feature>
<evidence type="ECO:0000256" key="1">
    <source>
        <dbReference type="ARBA" id="ARBA00022679"/>
    </source>
</evidence>
<feature type="compositionally biased region" description="Low complexity" evidence="8">
    <location>
        <begin position="1263"/>
        <end position="1286"/>
    </location>
</feature>
<dbReference type="PROSITE" id="PS50011">
    <property type="entry name" value="PROTEIN_KINASE_DOM"/>
    <property type="match status" value="1"/>
</dbReference>
<feature type="compositionally biased region" description="Polar residues" evidence="8">
    <location>
        <begin position="256"/>
        <end position="277"/>
    </location>
</feature>
<feature type="compositionally biased region" description="Basic and acidic residues" evidence="8">
    <location>
        <begin position="118"/>
        <end position="127"/>
    </location>
</feature>
<dbReference type="InterPro" id="IPR011009">
    <property type="entry name" value="Kinase-like_dom_sf"/>
</dbReference>
<dbReference type="PANTHER" id="PTHR48016:SF56">
    <property type="entry name" value="MAPKK KINASE"/>
    <property type="match status" value="1"/>
</dbReference>
<evidence type="ECO:0000256" key="3">
    <source>
        <dbReference type="ARBA" id="ARBA00022741"/>
    </source>
</evidence>
<evidence type="ECO:0000256" key="2">
    <source>
        <dbReference type="ARBA" id="ARBA00022723"/>
    </source>
</evidence>
<feature type="compositionally biased region" description="Basic residues" evidence="8">
    <location>
        <begin position="643"/>
        <end position="652"/>
    </location>
</feature>
<evidence type="ECO:0000259" key="11">
    <source>
        <dbReference type="PROSITE" id="PS50081"/>
    </source>
</evidence>
<dbReference type="PROSITE" id="PS00107">
    <property type="entry name" value="PROTEIN_KINASE_ATP"/>
    <property type="match status" value="1"/>
</dbReference>
<dbReference type="CDD" id="cd00014">
    <property type="entry name" value="CH_SF"/>
    <property type="match status" value="1"/>
</dbReference>
<comment type="caution">
    <text evidence="12">The sequence shown here is derived from an EMBL/GenBank/DDBJ whole genome shotgun (WGS) entry which is preliminary data.</text>
</comment>
<evidence type="ECO:0000256" key="5">
    <source>
        <dbReference type="ARBA" id="ARBA00022833"/>
    </source>
</evidence>
<feature type="compositionally biased region" description="Pro residues" evidence="8">
    <location>
        <begin position="569"/>
        <end position="582"/>
    </location>
</feature>
<dbReference type="PROSITE" id="PS50021">
    <property type="entry name" value="CH"/>
    <property type="match status" value="1"/>
</dbReference>
<dbReference type="SMART" id="SM00220">
    <property type="entry name" value="S_TKc"/>
    <property type="match status" value="1"/>
</dbReference>
<dbReference type="PROSITE" id="PS50081">
    <property type="entry name" value="ZF_DAG_PE_2"/>
    <property type="match status" value="1"/>
</dbReference>
<sequence length="1459" mass="158559">MSSPALHLASQAFPSPYSQPFALPASSSSNLAALVTPPARDRTRRTNGQLSANRDISGPLPLSAKREVRPNGGASTSSTSSPQNNASTPRPSPITVAPNQTIRASDRTTNGSPAIPETPRRQRDQTRTPDLSPPSPSPRAGYLASKRAGGSSTHLPLASQRPSSPTTPTQLQRAASPTRARSSSRTPTSSRAVPPSSSSSHLPLTPTTPTPATRRPSVDSIRRPSVDYARRPSVDTARRPSVDVRRPSVETRRPSIDTQRPSTSPMSSRAASPSTTPIRARAISPSHRNYSPSQLLPRNHNASSTSLHMTSNPEQRDLIRSASSILVKELLKPPSQVRESTLDQKEYEEVELRLRSLARLERVWGKSGSGMGSATQLNTLGNSSSSLSAGAEERERRYFCEALRDGYVLCQLVNKLYPSTIARIDKREDGFVRTSNVTKFLAASSALGVPPDDLFMRDDLIEATPDCLGRVAKNIVSLHQVSADALKSLQPWAPSRAAASTPNLSSAQRPTSPISIPSPPGRKRLSPPQPSLPPVRSDSPNESEGSSGTRKASNPASVNVFGDDFDDVPPVPPPPPRSPLRPRPSMDRTSMADSTRVNSCRARARERKGEKVEKERAKTITYKAGETAARENESVDSLPQFSRARRPSHRARHSVDTPGLLPKDPLRRDASPDGSVSPTARVMLRRNSTRTGPHRNGVYIPRNSDEPKSSDDDLVPFPRTVSGEHSSTPPSSGAPSIQFPGSSTTALDGSNPSKTAAASGQPSSASNERPRQIRGRFQSEFEGSSRRKPRPNSYDEMGAKPRRTRFESMVNLGVGSSNASASDLMQRDSYEGNARQTLVVREDGKPPTQFQLGNCIGRGQFGAVYRALNLNTGQMVAVKRIRLEGLKEEEIAQLMKEVDLLKSLSHPSIVKYEGMARDEDTLNIVLEYAENGSLGQTLKAFGQLNERLVANYVVKILEGLHYLHRSDVVHCDLKAANILTTKTGNVKLSDFGVSLNLRAMEREMKDVAGTPNWMAPEVIELKGASTKSDIWSLACTVIELLTGRPPYGDIANSMSVMFRIVEDKMPPLPEGCSDLLRDFLTQCFNKDPSKRPDAETLCEHEWLKQNWPPHKDLRAQDSIPFLRRVSADLQKSEAIRYLAQIEMPDTPERSTPEHRPRLEELICGSPPKKRPSIDAISMSPREHSFVKTTFAKPMMCQICLESVKKSAVLCEHCSLISHAKCIPKAPPTCDLRAQLLLYAHYAENGTPTSAADILTAAQSVVPVPSSPVSDGGGLSPRPSLDASSSSPHPPSTPNGHPPTAFKVLAAFKRSRSSLNTNESEATSTFPNNVSAPQPRQVSHRPSFLRRKPTHKERPPSIASGSASPNSSSMRSAVTATESLSSQPDTVRQSTMSMNGTEGSISERQEPRLSKMVSFSTRSIADTDHHSSPMAGIPGDLPPEPSTHRRRKDTKSDKNGCVLQ</sequence>